<dbReference type="OrthoDB" id="2735536at2759"/>
<proteinExistence type="inferred from homology"/>
<sequence length="345" mass="37895">MSSQETVFVTGSTGFIAQHIVIDLLKAGYKVVGTVRSASKGDELIKDLKSNGYPGENFSYEVVPDIQPEGAFDNALKAHPEVTVFLHTASPFTFNVTDIKKELLDPAVDGTVNALKAVAAHAPGVKRVVVTSSIGAVQTWGRLERPEDTYDEDTWNRINEEQALEDTYSGYVASKKFAEKAAWEFVEKNKVNFALSVINPGVVFGPQAFPITSAKQLNTSSQVINGILKLKPEDEVPQTTGVYIDVRDVAKAHLAAFEKEDAKGKRLLVVAGPYSDQAILNIIREDFKTLDLALPVGDPEKGKLPKKAEKWNNERTRKILGFEFIELEKTIHDSVQLILADSLPN</sequence>
<dbReference type="GO" id="GO:0016616">
    <property type="term" value="F:oxidoreductase activity, acting on the CH-OH group of donors, NAD or NADP as acceptor"/>
    <property type="evidence" value="ECO:0007669"/>
    <property type="project" value="TreeGrafter"/>
</dbReference>
<dbReference type="AlphaFoldDB" id="A0A367YPT8"/>
<dbReference type="InterPro" id="IPR001509">
    <property type="entry name" value="Epimerase_deHydtase"/>
</dbReference>
<evidence type="ECO:0000256" key="1">
    <source>
        <dbReference type="ARBA" id="ARBA00023002"/>
    </source>
</evidence>
<keyword evidence="5" id="KW-1185">Reference proteome</keyword>
<dbReference type="PANTHER" id="PTHR10366">
    <property type="entry name" value="NAD DEPENDENT EPIMERASE/DEHYDRATASE"/>
    <property type="match status" value="1"/>
</dbReference>
<dbReference type="SUPFAM" id="SSF51735">
    <property type="entry name" value="NAD(P)-binding Rossmann-fold domains"/>
    <property type="match status" value="1"/>
</dbReference>
<dbReference type="Pfam" id="PF01370">
    <property type="entry name" value="Epimerase"/>
    <property type="match status" value="1"/>
</dbReference>
<dbReference type="PANTHER" id="PTHR10366:SF564">
    <property type="entry name" value="STEROL-4-ALPHA-CARBOXYLATE 3-DEHYDROGENASE, DECARBOXYLATING"/>
    <property type="match status" value="1"/>
</dbReference>
<comment type="similarity">
    <text evidence="2">Belongs to the NAD(P)-dependent epimerase/dehydratase family. Dihydroflavonol-4-reductase subfamily.</text>
</comment>
<dbReference type="Gene3D" id="3.40.50.720">
    <property type="entry name" value="NAD(P)-binding Rossmann-like Domain"/>
    <property type="match status" value="1"/>
</dbReference>
<keyword evidence="1" id="KW-0560">Oxidoreductase</keyword>
<dbReference type="InterPro" id="IPR036291">
    <property type="entry name" value="NAD(P)-bd_dom_sf"/>
</dbReference>
<evidence type="ECO:0000256" key="2">
    <source>
        <dbReference type="ARBA" id="ARBA00023445"/>
    </source>
</evidence>
<accession>A0A367YPT8</accession>
<dbReference type="InterPro" id="IPR050425">
    <property type="entry name" value="NAD(P)_dehydrat-like"/>
</dbReference>
<organism evidence="4 5">
    <name type="scientific">Candida viswanathii</name>
    <dbReference type="NCBI Taxonomy" id="5486"/>
    <lineage>
        <taxon>Eukaryota</taxon>
        <taxon>Fungi</taxon>
        <taxon>Dikarya</taxon>
        <taxon>Ascomycota</taxon>
        <taxon>Saccharomycotina</taxon>
        <taxon>Pichiomycetes</taxon>
        <taxon>Debaryomycetaceae</taxon>
        <taxon>Candida/Lodderomyces clade</taxon>
        <taxon>Candida</taxon>
    </lineage>
</organism>
<dbReference type="EMBL" id="QLNQ01000001">
    <property type="protein sequence ID" value="RCK67828.1"/>
    <property type="molecule type" value="Genomic_DNA"/>
</dbReference>
<name>A0A367YPT8_9ASCO</name>
<feature type="domain" description="NAD-dependent epimerase/dehydratase" evidence="3">
    <location>
        <begin position="7"/>
        <end position="265"/>
    </location>
</feature>
<evidence type="ECO:0000259" key="3">
    <source>
        <dbReference type="Pfam" id="PF01370"/>
    </source>
</evidence>
<evidence type="ECO:0000313" key="5">
    <source>
        <dbReference type="Proteomes" id="UP000253472"/>
    </source>
</evidence>
<dbReference type="FunFam" id="3.40.50.720:FF:000191">
    <property type="entry name" value="Methylglyoxal reductase (NADPH-dependent)"/>
    <property type="match status" value="1"/>
</dbReference>
<evidence type="ECO:0000313" key="4">
    <source>
        <dbReference type="EMBL" id="RCK67828.1"/>
    </source>
</evidence>
<dbReference type="CDD" id="cd05227">
    <property type="entry name" value="AR_SDR_e"/>
    <property type="match status" value="1"/>
</dbReference>
<protein>
    <submittedName>
        <fullName evidence="4">Putative NADPH-dependent methylglyoxal reductase GRP2</fullName>
    </submittedName>
</protein>
<gene>
    <name evidence="4" type="primary">GRP2_8</name>
    <name evidence="4" type="ORF">Cantr_02675</name>
</gene>
<comment type="caution">
    <text evidence="4">The sequence shown here is derived from an EMBL/GenBank/DDBJ whole genome shotgun (WGS) entry which is preliminary data.</text>
</comment>
<dbReference type="Proteomes" id="UP000253472">
    <property type="component" value="Unassembled WGS sequence"/>
</dbReference>
<reference evidence="4 5" key="1">
    <citation type="submission" date="2018-06" db="EMBL/GenBank/DDBJ databases">
        <title>Whole genome sequencing of Candida tropicalis (genome annotated by CSBL at Korea University).</title>
        <authorList>
            <person name="Ahn J."/>
        </authorList>
    </citation>
    <scope>NUCLEOTIDE SEQUENCE [LARGE SCALE GENOMIC DNA]</scope>
    <source>
        <strain evidence="4 5">ATCC 20962</strain>
    </source>
</reference>
<dbReference type="STRING" id="5486.A0A367YPT8"/>